<dbReference type="SUPFAM" id="SSF50998">
    <property type="entry name" value="Quinoprotein alcohol dehydrogenase-like"/>
    <property type="match status" value="2"/>
</dbReference>
<evidence type="ECO:0000313" key="3">
    <source>
        <dbReference type="Proteomes" id="UP000187074"/>
    </source>
</evidence>
<dbReference type="InterPro" id="IPR011047">
    <property type="entry name" value="Quinoprotein_ADH-like_sf"/>
</dbReference>
<name>A0A1R1B2U2_PAELA</name>
<accession>A0A1R1B2U2</accession>
<feature type="domain" description="Pyrrolo-quinoline quinone repeat" evidence="1">
    <location>
        <begin position="130"/>
        <end position="313"/>
    </location>
</feature>
<protein>
    <recommendedName>
        <fullName evidence="1">Pyrrolo-quinoline quinone repeat domain-containing protein</fullName>
    </recommendedName>
</protein>
<dbReference type="InterPro" id="IPR002372">
    <property type="entry name" value="PQQ_rpt_dom"/>
</dbReference>
<dbReference type="SMART" id="SM00564">
    <property type="entry name" value="PQQ"/>
    <property type="match status" value="6"/>
</dbReference>
<sequence length="452" mass="49419">MQPLGFNWDMNSRFAGVTKNLNVKWTFQKASSGRAAIVIDDQGNLLSTSYSALGTPKSNLYSISPDGNQRWVYSSDLSMNLSSPSIYSNKNIVMHVGNELNTFSPDNGSVINLVTISSGQYFTEPVIDVNGIIYMISASGPSIAAYNSDGTLKWSKQITLSNNSQISLSKDGVLYFKNNAGLHAYNSLDGEKKWEYSFTNGGSNRTAPAIDSSGVIYIVDSVGSIHAINPDGTLKWTYQTEKLTNSSTRKLIEPVVGKDGTIYATNGNHNLVALDQNGNLKWTFNTVGAVNSLIIDKNNKIYITNGDYVICLNSQGDQLWAVQTDDAVTGGSLAIGEDGTIYSETTTGKIYAIGGDLDDNELPTDPEEPKPPVEPVGERAIFVLTLSNGTEKEYDLSMLEVQQFISWYEGRAAGTGPITFAINKHDNNKGPFKQRQDYIVFDKIITFEVNEY</sequence>
<dbReference type="STRING" id="1401.BK123_12880"/>
<evidence type="ECO:0000259" key="1">
    <source>
        <dbReference type="Pfam" id="PF13360"/>
    </source>
</evidence>
<organism evidence="2 3">
    <name type="scientific">Paenibacillus lautus</name>
    <name type="common">Bacillus lautus</name>
    <dbReference type="NCBI Taxonomy" id="1401"/>
    <lineage>
        <taxon>Bacteria</taxon>
        <taxon>Bacillati</taxon>
        <taxon>Bacillota</taxon>
        <taxon>Bacilli</taxon>
        <taxon>Bacillales</taxon>
        <taxon>Paenibacillaceae</taxon>
        <taxon>Paenibacillus</taxon>
    </lineage>
</organism>
<dbReference type="PANTHER" id="PTHR34512:SF30">
    <property type="entry name" value="OUTER MEMBRANE PROTEIN ASSEMBLY FACTOR BAMB"/>
    <property type="match status" value="1"/>
</dbReference>
<comment type="caution">
    <text evidence="2">The sequence shown here is derived from an EMBL/GenBank/DDBJ whole genome shotgun (WGS) entry which is preliminary data.</text>
</comment>
<dbReference type="Pfam" id="PF13360">
    <property type="entry name" value="PQQ_2"/>
    <property type="match status" value="1"/>
</dbReference>
<evidence type="ECO:0000313" key="2">
    <source>
        <dbReference type="EMBL" id="OME93138.1"/>
    </source>
</evidence>
<dbReference type="InterPro" id="IPR018391">
    <property type="entry name" value="PQQ_b-propeller_rpt"/>
</dbReference>
<reference evidence="2 3" key="1">
    <citation type="submission" date="2016-11" db="EMBL/GenBank/DDBJ databases">
        <title>Paenibacillus species isolates.</title>
        <authorList>
            <person name="Beno S.M."/>
        </authorList>
    </citation>
    <scope>NUCLEOTIDE SEQUENCE [LARGE SCALE GENOMIC DNA]</scope>
    <source>
        <strain evidence="2 3">FSL F4-0100</strain>
    </source>
</reference>
<dbReference type="InterPro" id="IPR015943">
    <property type="entry name" value="WD40/YVTN_repeat-like_dom_sf"/>
</dbReference>
<dbReference type="Gene3D" id="2.130.10.10">
    <property type="entry name" value="YVTN repeat-like/Quinoprotein amine dehydrogenase"/>
    <property type="match status" value="2"/>
</dbReference>
<proteinExistence type="predicted"/>
<dbReference type="AlphaFoldDB" id="A0A1R1B2U2"/>
<dbReference type="PANTHER" id="PTHR34512">
    <property type="entry name" value="CELL SURFACE PROTEIN"/>
    <property type="match status" value="1"/>
</dbReference>
<dbReference type="EMBL" id="MRTF01000004">
    <property type="protein sequence ID" value="OME93138.1"/>
    <property type="molecule type" value="Genomic_DNA"/>
</dbReference>
<dbReference type="Proteomes" id="UP000187074">
    <property type="component" value="Unassembled WGS sequence"/>
</dbReference>
<gene>
    <name evidence="2" type="ORF">BK123_12880</name>
</gene>